<dbReference type="PANTHER" id="PTHR47286">
    <property type="entry name" value="F3I6.9 PROTEIN"/>
    <property type="match status" value="1"/>
</dbReference>
<dbReference type="PANTHER" id="PTHR47286:SF2">
    <property type="entry name" value="F3I6.9 PROTEIN"/>
    <property type="match status" value="1"/>
</dbReference>
<reference evidence="2 3" key="1">
    <citation type="journal article" date="2021" name="Hortic Res">
        <title>Chromosome-scale assembly of the Dendrobium chrysotoxum genome enhances the understanding of orchid evolution.</title>
        <authorList>
            <person name="Zhang Y."/>
            <person name="Zhang G.Q."/>
            <person name="Zhang D."/>
            <person name="Liu X.D."/>
            <person name="Xu X.Y."/>
            <person name="Sun W.H."/>
            <person name="Yu X."/>
            <person name="Zhu X."/>
            <person name="Wang Z.W."/>
            <person name="Zhao X."/>
            <person name="Zhong W.Y."/>
            <person name="Chen H."/>
            <person name="Yin W.L."/>
            <person name="Huang T."/>
            <person name="Niu S.C."/>
            <person name="Liu Z.J."/>
        </authorList>
    </citation>
    <scope>NUCLEOTIDE SEQUENCE [LARGE SCALE GENOMIC DNA]</scope>
    <source>
        <strain evidence="2">Lindl</strain>
    </source>
</reference>
<dbReference type="Proteomes" id="UP000775213">
    <property type="component" value="Unassembled WGS sequence"/>
</dbReference>
<feature type="region of interest" description="Disordered" evidence="1">
    <location>
        <begin position="1"/>
        <end position="27"/>
    </location>
</feature>
<proteinExistence type="predicted"/>
<feature type="compositionally biased region" description="Polar residues" evidence="1">
    <location>
        <begin position="342"/>
        <end position="351"/>
    </location>
</feature>
<sequence length="555" mass="62059">MASDVQQTYFEWKHEQEDSQGPSISQMMDHGSISFGKFAFETLSWEKRSVFTHNERQEELEKFKSPGLVAKKRAYFEEYYKKVRALKAMQNQQTELLLEYGADGSISSQTGDEDEPPFPSTIPNEMPESISEAPLEDLTAEITIEQECSTAFEHEYVAPRFIEDATAKETIESHSSHCEVKKEENYNNFIQVQISSPLLCSTDPTVSNVVEANFVPVDNPMLEKNKLIVRKPKDGFTSVPLSKGHATSARHLSKSVNKSLPERIKSSLGSKQLHNIIDKAEVDIPLSKKTSNKARSCNKSSFVPSHRSPTEVQNKVAIPRPNPLSKERKGVIPNNTSELVLRSQSKVSNRSTSRKFNPKGNLRVQGESRETATQNTIKSRALQSKSVGHEEFRKSLDSRCGTVKGRAATEQLRTRSINLPSRNIHDTNRVISYQSGSLSGGDKSKKANASTTRKYEGKGSMINTLRQSGNIKVDTYKKQMSTTEKQQERPNGVSKSFIGGLSPDGRKSRFAIPSQTAFLLFSFINLSSIIWMDTTGRRIQDGDDLQAVVELRTAV</sequence>
<evidence type="ECO:0000256" key="1">
    <source>
        <dbReference type="SAM" id="MobiDB-lite"/>
    </source>
</evidence>
<feature type="region of interest" description="Disordered" evidence="1">
    <location>
        <begin position="239"/>
        <end position="258"/>
    </location>
</feature>
<accession>A0AAV7G534</accession>
<feature type="region of interest" description="Disordered" evidence="1">
    <location>
        <begin position="342"/>
        <end position="375"/>
    </location>
</feature>
<evidence type="ECO:0000313" key="2">
    <source>
        <dbReference type="EMBL" id="KAH0451270.1"/>
    </source>
</evidence>
<evidence type="ECO:0000313" key="3">
    <source>
        <dbReference type="Proteomes" id="UP000775213"/>
    </source>
</evidence>
<name>A0AAV7G534_DENCH</name>
<dbReference type="AlphaFoldDB" id="A0AAV7G534"/>
<comment type="caution">
    <text evidence="2">The sequence shown here is derived from an EMBL/GenBank/DDBJ whole genome shotgun (WGS) entry which is preliminary data.</text>
</comment>
<evidence type="ECO:0008006" key="4">
    <source>
        <dbReference type="Google" id="ProtNLM"/>
    </source>
</evidence>
<keyword evidence="3" id="KW-1185">Reference proteome</keyword>
<gene>
    <name evidence="2" type="ORF">IEQ34_018569</name>
</gene>
<feature type="region of interest" description="Disordered" evidence="1">
    <location>
        <begin position="290"/>
        <end position="313"/>
    </location>
</feature>
<feature type="compositionally biased region" description="Polar residues" evidence="1">
    <location>
        <begin position="293"/>
        <end position="303"/>
    </location>
</feature>
<organism evidence="2 3">
    <name type="scientific">Dendrobium chrysotoxum</name>
    <name type="common">Orchid</name>
    <dbReference type="NCBI Taxonomy" id="161865"/>
    <lineage>
        <taxon>Eukaryota</taxon>
        <taxon>Viridiplantae</taxon>
        <taxon>Streptophyta</taxon>
        <taxon>Embryophyta</taxon>
        <taxon>Tracheophyta</taxon>
        <taxon>Spermatophyta</taxon>
        <taxon>Magnoliopsida</taxon>
        <taxon>Liliopsida</taxon>
        <taxon>Asparagales</taxon>
        <taxon>Orchidaceae</taxon>
        <taxon>Epidendroideae</taxon>
        <taxon>Malaxideae</taxon>
        <taxon>Dendrobiinae</taxon>
        <taxon>Dendrobium</taxon>
    </lineage>
</organism>
<protein>
    <recommendedName>
        <fullName evidence="4">TPX2 C-terminal domain-containing protein</fullName>
    </recommendedName>
</protein>
<dbReference type="EMBL" id="JAGFBR010000017">
    <property type="protein sequence ID" value="KAH0451270.1"/>
    <property type="molecule type" value="Genomic_DNA"/>
</dbReference>